<keyword evidence="5" id="KW-0863">Zinc-finger</keyword>
<proteinExistence type="predicted"/>
<feature type="region of interest" description="Disordered" evidence="6">
    <location>
        <begin position="204"/>
        <end position="248"/>
    </location>
</feature>
<dbReference type="InterPro" id="IPR057670">
    <property type="entry name" value="SH3_retrovirus"/>
</dbReference>
<evidence type="ECO:0000256" key="3">
    <source>
        <dbReference type="ARBA" id="ARBA00022750"/>
    </source>
</evidence>
<organism evidence="9 10">
    <name type="scientific">Cajanus cajan</name>
    <name type="common">Pigeon pea</name>
    <name type="synonym">Cajanus indicus</name>
    <dbReference type="NCBI Taxonomy" id="3821"/>
    <lineage>
        <taxon>Eukaryota</taxon>
        <taxon>Viridiplantae</taxon>
        <taxon>Streptophyta</taxon>
        <taxon>Embryophyta</taxon>
        <taxon>Tracheophyta</taxon>
        <taxon>Spermatophyta</taxon>
        <taxon>Magnoliopsida</taxon>
        <taxon>eudicotyledons</taxon>
        <taxon>Gunneridae</taxon>
        <taxon>Pentapetalae</taxon>
        <taxon>rosids</taxon>
        <taxon>fabids</taxon>
        <taxon>Fabales</taxon>
        <taxon>Fabaceae</taxon>
        <taxon>Papilionoideae</taxon>
        <taxon>50 kb inversion clade</taxon>
        <taxon>NPAAA clade</taxon>
        <taxon>indigoferoid/millettioid clade</taxon>
        <taxon>Phaseoleae</taxon>
        <taxon>Cajanus</taxon>
    </lineage>
</organism>
<protein>
    <submittedName>
        <fullName evidence="9">Retrovirus-related Pol polyprotein from transposon TNT 1-94</fullName>
        <ecNumber evidence="9">1.2.1.27</ecNumber>
    </submittedName>
</protein>
<gene>
    <name evidence="9" type="ORF">KK1_047663</name>
</gene>
<evidence type="ECO:0000313" key="9">
    <source>
        <dbReference type="EMBL" id="KYP31826.1"/>
    </source>
</evidence>
<dbReference type="EMBL" id="KQ485638">
    <property type="protein sequence ID" value="KYP31826.1"/>
    <property type="molecule type" value="Genomic_DNA"/>
</dbReference>
<feature type="domain" description="Integrase catalytic" evidence="8">
    <location>
        <begin position="500"/>
        <end position="681"/>
    </location>
</feature>
<dbReference type="InterPro" id="IPR001878">
    <property type="entry name" value="Znf_CCHC"/>
</dbReference>
<dbReference type="Pfam" id="PF14223">
    <property type="entry name" value="Retrotran_gag_2"/>
    <property type="match status" value="1"/>
</dbReference>
<dbReference type="Gene3D" id="3.30.420.10">
    <property type="entry name" value="Ribonuclease H-like superfamily/Ribonuclease H"/>
    <property type="match status" value="1"/>
</dbReference>
<dbReference type="OMA" id="AAEQCTE"/>
<keyword evidence="5" id="KW-0862">Zinc</keyword>
<name>A0A151QNH5_CAJCA</name>
<dbReference type="GO" id="GO:0015074">
    <property type="term" value="P:DNA integration"/>
    <property type="evidence" value="ECO:0007669"/>
    <property type="project" value="InterPro"/>
</dbReference>
<keyword evidence="10" id="KW-1185">Reference proteome</keyword>
<dbReference type="InterPro" id="IPR012337">
    <property type="entry name" value="RNaseH-like_sf"/>
</dbReference>
<dbReference type="Pfam" id="PF00665">
    <property type="entry name" value="rve"/>
    <property type="match status" value="1"/>
</dbReference>
<dbReference type="InterPro" id="IPR054722">
    <property type="entry name" value="PolX-like_BBD"/>
</dbReference>
<dbReference type="GO" id="GO:0003676">
    <property type="term" value="F:nucleic acid binding"/>
    <property type="evidence" value="ECO:0007669"/>
    <property type="project" value="InterPro"/>
</dbReference>
<dbReference type="PROSITE" id="PS50994">
    <property type="entry name" value="INTEGRASE"/>
    <property type="match status" value="1"/>
</dbReference>
<evidence type="ECO:0000313" key="10">
    <source>
        <dbReference type="Proteomes" id="UP000075243"/>
    </source>
</evidence>
<feature type="domain" description="CCHC-type" evidence="7">
    <location>
        <begin position="261"/>
        <end position="275"/>
    </location>
</feature>
<dbReference type="InterPro" id="IPR043502">
    <property type="entry name" value="DNA/RNA_pol_sf"/>
</dbReference>
<dbReference type="InterPro" id="IPR025724">
    <property type="entry name" value="GAG-pre-integrase_dom"/>
</dbReference>
<dbReference type="SUPFAM" id="SSF57756">
    <property type="entry name" value="Retrovirus zinc finger-like domains"/>
    <property type="match status" value="1"/>
</dbReference>
<keyword evidence="9" id="KW-0560">Oxidoreductase</keyword>
<dbReference type="SUPFAM" id="SSF53098">
    <property type="entry name" value="Ribonuclease H-like"/>
    <property type="match status" value="1"/>
</dbReference>
<dbReference type="PROSITE" id="PS50158">
    <property type="entry name" value="ZF_CCHC"/>
    <property type="match status" value="1"/>
</dbReference>
<dbReference type="InterPro" id="IPR039537">
    <property type="entry name" value="Retrotran_Ty1/copia-like"/>
</dbReference>
<evidence type="ECO:0000259" key="7">
    <source>
        <dbReference type="PROSITE" id="PS50158"/>
    </source>
</evidence>
<dbReference type="Proteomes" id="UP000075243">
    <property type="component" value="Unassembled WGS sequence"/>
</dbReference>
<keyword evidence="4" id="KW-0378">Hydrolase</keyword>
<dbReference type="InterPro" id="IPR036397">
    <property type="entry name" value="RNaseH_sf"/>
</dbReference>
<evidence type="ECO:0000256" key="2">
    <source>
        <dbReference type="ARBA" id="ARBA00022723"/>
    </source>
</evidence>
<dbReference type="CDD" id="cd09272">
    <property type="entry name" value="RNase_HI_RT_Ty1"/>
    <property type="match status" value="1"/>
</dbReference>
<reference evidence="9" key="1">
    <citation type="journal article" date="2012" name="Nat. Biotechnol.">
        <title>Draft genome sequence of pigeonpea (Cajanus cajan), an orphan legume crop of resource-poor farmers.</title>
        <authorList>
            <person name="Varshney R.K."/>
            <person name="Chen W."/>
            <person name="Li Y."/>
            <person name="Bharti A.K."/>
            <person name="Saxena R.K."/>
            <person name="Schlueter J.A."/>
            <person name="Donoghue M.T."/>
            <person name="Azam S."/>
            <person name="Fan G."/>
            <person name="Whaley A.M."/>
            <person name="Farmer A.D."/>
            <person name="Sheridan J."/>
            <person name="Iwata A."/>
            <person name="Tuteja R."/>
            <person name="Penmetsa R.V."/>
            <person name="Wu W."/>
            <person name="Upadhyaya H.D."/>
            <person name="Yang S.P."/>
            <person name="Shah T."/>
            <person name="Saxena K.B."/>
            <person name="Michael T."/>
            <person name="McCombie W.R."/>
            <person name="Yang B."/>
            <person name="Zhang G."/>
            <person name="Yang H."/>
            <person name="Wang J."/>
            <person name="Spillane C."/>
            <person name="Cook D.R."/>
            <person name="May G.D."/>
            <person name="Xu X."/>
            <person name="Jackson S.A."/>
        </authorList>
    </citation>
    <scope>NUCLEOTIDE SEQUENCE [LARGE SCALE GENOMIC DNA]</scope>
</reference>
<dbReference type="Pfam" id="PF00098">
    <property type="entry name" value="zf-CCHC"/>
    <property type="match status" value="1"/>
</dbReference>
<evidence type="ECO:0000256" key="5">
    <source>
        <dbReference type="PROSITE-ProRule" id="PRU00047"/>
    </source>
</evidence>
<dbReference type="InterPro" id="IPR001584">
    <property type="entry name" value="Integrase_cat-core"/>
</dbReference>
<dbReference type="EC" id="1.2.1.27" evidence="9"/>
<dbReference type="Gramene" id="C.cajan_44019.t">
    <property type="protein sequence ID" value="C.cajan_44019.t"/>
    <property type="gene ID" value="C.cajan_44019"/>
</dbReference>
<dbReference type="InterPro" id="IPR013103">
    <property type="entry name" value="RVT_2"/>
</dbReference>
<evidence type="ECO:0000256" key="6">
    <source>
        <dbReference type="SAM" id="MobiDB-lite"/>
    </source>
</evidence>
<keyword evidence="3" id="KW-0064">Aspartyl protease</keyword>
<dbReference type="Pfam" id="PF22936">
    <property type="entry name" value="Pol_BBD"/>
    <property type="match status" value="1"/>
</dbReference>
<dbReference type="GO" id="GO:0004190">
    <property type="term" value="F:aspartic-type endopeptidase activity"/>
    <property type="evidence" value="ECO:0007669"/>
    <property type="project" value="UniProtKB-KW"/>
</dbReference>
<dbReference type="PANTHER" id="PTHR42648:SF18">
    <property type="entry name" value="RETROTRANSPOSON, UNCLASSIFIED-LIKE PROTEIN"/>
    <property type="match status" value="1"/>
</dbReference>
<dbReference type="Pfam" id="PF13976">
    <property type="entry name" value="gag_pre-integrs"/>
    <property type="match status" value="1"/>
</dbReference>
<evidence type="ECO:0000259" key="8">
    <source>
        <dbReference type="PROSITE" id="PS50994"/>
    </source>
</evidence>
<dbReference type="InterPro" id="IPR036875">
    <property type="entry name" value="Znf_CCHC_sf"/>
</dbReference>
<sequence length="1340" mass="152572">MGSTGTNFPANLPVLNGKNWDRWRVQMKAILGYQEVAEIVEEGYPTLTKDSTDAQKALYRENKKKDCKATFLIHQCVDEAHFEKIAGAATSQEAWKILEKCSEGAEQLKKVRLQTMRRQYELMQMENNEKIAEFFNRIITHTNAMKNCGEKITDQTIVEKILRTLDPKFDHIVVAIEESKKLEELKVEELQGSLEAHEQRLIERGSVKSDDHQALQAQTSKKGRYNSKGNFRGRGQNSNRRGSFSNWRGGKKKVIDRKRIKCFNCNRIGHFSAECEAAPGRTDQRGSQSHGDYQAHMAKEDNEANLEEQPLMLMMITNPESYNNEEWYIDSGCSNHMTGHRDWFVNFDPKKKSTVKFADNRATQVEGSGNVLVKREDGRQTVITEVLYVPGMTTNLISLGQLLEKGCSVNSVKGFLEIYDKTKRLVMKAPLAKNRTFKVSLNTIESQCLSAAMLSDDSWLWHRRLGHLNFRDLSLLKSKEMLTGLPSIKIPKKICDNCLISKQPRNSFSNFTASKANEVLHVVYSDVCGPIDTPSLGGNRYFVSFVDDLSRKAWLYLIKAKSDVFSIFKDFKALVEKQSGKCIKILRTDGGGEFTSGEFEGFCKEHGIVHEVTAPYTPQHNGIAERRNRTILNMVRSMLKEKNLPHSFWGEAAMTAVYVLNRCPTKRLGSMVPEEAWSGSKPSVKHLRIFGSLCYRHVPDQRRKKLDDKSEAMIFVGYNSTGSYKLFNPKNQQVLFSRDVYFDESSSWAEFQSTSDIIPKFQFEWKDEDLVGETHQEVVNSELQMVADRPTRVRSFPLRLSDYQIYHDSAITEEGDLVQHMALLTDMEPITFEEAISKEVWRSAMEEELKSIEKNDTWEMVNLPQNKKAIAVKWVFKTKFKSDGSIAKHKARLVAKGFMQKEGIDYSEVFAPVARLETVRLIVALASWRNWKLWQLDVKSAFLNGPLDEEVFVTQPPGFICKGKELKVLRLKKALYGLKQAPRAWNKRIDSFLTGFGFQKCSVEHGVYIKTVSETEILVLCLYVDDLLITGSSLTAIESLKQGLKSEFEMTDLGILSYFLGIEFAYTEKGIFMHQRKYMSEVLKRFKMLGCKPAETPAELNVKLDKSEDEGSVDGTMFRQIVGSLRFICHSRPEIAFSVGLVSRFMSDPRQSHLVAAKRIMRYLRGTLSYGILFPHHTKGDDSLHLVAYSDSDWCGDLVDRRSTMGQVFLLSGSPISWNSKKQTVVALSTCEAEYIAACAAACQALWISSLLKELKMFTGEAVDLLVDSKSAIDLAKNPVSHGRSKHIDTKFHFLRDQVSKGRIRLQHCRSEKQLADIMTKSMKSERFKELREFLNVVSL</sequence>
<dbReference type="SMART" id="SM00343">
    <property type="entry name" value="ZnF_C2HC"/>
    <property type="match status" value="1"/>
</dbReference>
<keyword evidence="1" id="KW-0645">Protease</keyword>
<feature type="compositionally biased region" description="Low complexity" evidence="6">
    <location>
        <begin position="229"/>
        <end position="246"/>
    </location>
</feature>
<dbReference type="GO" id="GO:0008270">
    <property type="term" value="F:zinc ion binding"/>
    <property type="evidence" value="ECO:0007669"/>
    <property type="project" value="UniProtKB-KW"/>
</dbReference>
<keyword evidence="2" id="KW-0479">Metal-binding</keyword>
<dbReference type="Pfam" id="PF25597">
    <property type="entry name" value="SH3_retrovirus"/>
    <property type="match status" value="1"/>
</dbReference>
<evidence type="ECO:0000256" key="1">
    <source>
        <dbReference type="ARBA" id="ARBA00022670"/>
    </source>
</evidence>
<evidence type="ECO:0000256" key="4">
    <source>
        <dbReference type="ARBA" id="ARBA00022801"/>
    </source>
</evidence>
<dbReference type="SUPFAM" id="SSF56672">
    <property type="entry name" value="DNA/RNA polymerases"/>
    <property type="match status" value="1"/>
</dbReference>
<dbReference type="PANTHER" id="PTHR42648">
    <property type="entry name" value="TRANSPOSASE, PUTATIVE-RELATED"/>
    <property type="match status" value="1"/>
</dbReference>
<accession>A0A151QNH5</accession>
<dbReference type="Pfam" id="PF07727">
    <property type="entry name" value="RVT_2"/>
    <property type="match status" value="1"/>
</dbReference>
<dbReference type="GO" id="GO:0006508">
    <property type="term" value="P:proteolysis"/>
    <property type="evidence" value="ECO:0007669"/>
    <property type="project" value="UniProtKB-KW"/>
</dbReference>
<feature type="compositionally biased region" description="Basic and acidic residues" evidence="6">
    <location>
        <begin position="204"/>
        <end position="213"/>
    </location>
</feature>
<dbReference type="GO" id="GO:0004491">
    <property type="term" value="F:methylmalonate-semialdehyde dehydrogenase (acylating, NAD) activity"/>
    <property type="evidence" value="ECO:0007669"/>
    <property type="project" value="UniProtKB-EC"/>
</dbReference>